<accession>A0AAW8DY70</accession>
<name>A0AAW8DY70_9BURK</name>
<dbReference type="EMBL" id="JAUSRR010000005">
    <property type="protein sequence ID" value="MDP9923972.1"/>
    <property type="molecule type" value="Genomic_DNA"/>
</dbReference>
<reference evidence="1" key="1">
    <citation type="submission" date="2023-07" db="EMBL/GenBank/DDBJ databases">
        <title>Sorghum-associated microbial communities from plants grown in Nebraska, USA.</title>
        <authorList>
            <person name="Schachtman D."/>
        </authorList>
    </citation>
    <scope>NUCLEOTIDE SEQUENCE</scope>
    <source>
        <strain evidence="1">DS2795</strain>
    </source>
</reference>
<sequence>MRDRLLDSLRVVLQTSVEIAACQIASIPPKGDDVAVLDIGRNRTVVVTLLANIAPTGVVHQGVLAHHRMIAAKHSRKKCLLVIPELELHKPSILTPRVVITNMDAALLRASLEHMVHH</sequence>
<evidence type="ECO:0008006" key="3">
    <source>
        <dbReference type="Google" id="ProtNLM"/>
    </source>
</evidence>
<evidence type="ECO:0000313" key="1">
    <source>
        <dbReference type="EMBL" id="MDP9923972.1"/>
    </source>
</evidence>
<proteinExistence type="predicted"/>
<organism evidence="1 2">
    <name type="scientific">Variovorax boronicumulans</name>
    <dbReference type="NCBI Taxonomy" id="436515"/>
    <lineage>
        <taxon>Bacteria</taxon>
        <taxon>Pseudomonadati</taxon>
        <taxon>Pseudomonadota</taxon>
        <taxon>Betaproteobacteria</taxon>
        <taxon>Burkholderiales</taxon>
        <taxon>Comamonadaceae</taxon>
        <taxon>Variovorax</taxon>
    </lineage>
</organism>
<gene>
    <name evidence="1" type="ORF">J2W25_003004</name>
</gene>
<comment type="caution">
    <text evidence="1">The sequence shown here is derived from an EMBL/GenBank/DDBJ whole genome shotgun (WGS) entry which is preliminary data.</text>
</comment>
<dbReference type="AlphaFoldDB" id="A0AAW8DY70"/>
<protein>
    <recommendedName>
        <fullName evidence="3">Type II toxin-antitoxin system PemK/MazF family toxin</fullName>
    </recommendedName>
</protein>
<dbReference type="RefSeq" id="WP_307637051.1">
    <property type="nucleotide sequence ID" value="NZ_JAUSRR010000005.1"/>
</dbReference>
<evidence type="ECO:0000313" key="2">
    <source>
        <dbReference type="Proteomes" id="UP001244295"/>
    </source>
</evidence>
<dbReference type="Proteomes" id="UP001244295">
    <property type="component" value="Unassembled WGS sequence"/>
</dbReference>